<dbReference type="SUPFAM" id="SSF103506">
    <property type="entry name" value="Mitochondrial carrier"/>
    <property type="match status" value="1"/>
</dbReference>
<dbReference type="GO" id="GO:0031966">
    <property type="term" value="C:mitochondrial membrane"/>
    <property type="evidence" value="ECO:0007669"/>
    <property type="project" value="UniProtKB-SubCell"/>
</dbReference>
<accession>S8EMA2</accession>
<keyword evidence="5" id="KW-0677">Repeat</keyword>
<evidence type="ECO:0000313" key="9">
    <source>
        <dbReference type="EMBL" id="EPT04469.1"/>
    </source>
</evidence>
<dbReference type="Proteomes" id="UP000015241">
    <property type="component" value="Unassembled WGS sequence"/>
</dbReference>
<evidence type="ECO:0008006" key="11">
    <source>
        <dbReference type="Google" id="ProtNLM"/>
    </source>
</evidence>
<dbReference type="EMBL" id="KE504126">
    <property type="protein sequence ID" value="EPT04469.1"/>
    <property type="molecule type" value="Genomic_DNA"/>
</dbReference>
<evidence type="ECO:0000256" key="8">
    <source>
        <dbReference type="ARBA" id="ARBA00023136"/>
    </source>
</evidence>
<name>S8EMA2_FOMSC</name>
<evidence type="ECO:0000256" key="4">
    <source>
        <dbReference type="ARBA" id="ARBA00022692"/>
    </source>
</evidence>
<evidence type="ECO:0000256" key="5">
    <source>
        <dbReference type="ARBA" id="ARBA00022737"/>
    </source>
</evidence>
<keyword evidence="7" id="KW-0496">Mitochondrion</keyword>
<gene>
    <name evidence="9" type="ORF">FOMPIDRAFT_1021757</name>
</gene>
<proteinExistence type="inferred from homology"/>
<dbReference type="InParanoid" id="S8EMA2"/>
<comment type="subcellular location">
    <subcellularLocation>
        <location evidence="1">Mitochondrion membrane</location>
        <topology evidence="1">Multi-pass membrane protein</topology>
    </subcellularLocation>
</comment>
<dbReference type="GO" id="GO:0000064">
    <property type="term" value="F:L-ornithine transmembrane transporter activity"/>
    <property type="evidence" value="ECO:0007669"/>
    <property type="project" value="TreeGrafter"/>
</dbReference>
<evidence type="ECO:0000256" key="3">
    <source>
        <dbReference type="ARBA" id="ARBA00022448"/>
    </source>
</evidence>
<evidence type="ECO:0000256" key="6">
    <source>
        <dbReference type="ARBA" id="ARBA00022989"/>
    </source>
</evidence>
<evidence type="ECO:0000256" key="2">
    <source>
        <dbReference type="ARBA" id="ARBA00006375"/>
    </source>
</evidence>
<keyword evidence="6" id="KW-1133">Transmembrane helix</keyword>
<reference evidence="9 10" key="1">
    <citation type="journal article" date="2012" name="Science">
        <title>The Paleozoic origin of enzymatic lignin decomposition reconstructed from 31 fungal genomes.</title>
        <authorList>
            <person name="Floudas D."/>
            <person name="Binder M."/>
            <person name="Riley R."/>
            <person name="Barry K."/>
            <person name="Blanchette R.A."/>
            <person name="Henrissat B."/>
            <person name="Martinez A.T."/>
            <person name="Otillar R."/>
            <person name="Spatafora J.W."/>
            <person name="Yadav J.S."/>
            <person name="Aerts A."/>
            <person name="Benoit I."/>
            <person name="Boyd A."/>
            <person name="Carlson A."/>
            <person name="Copeland A."/>
            <person name="Coutinho P.M."/>
            <person name="de Vries R.P."/>
            <person name="Ferreira P."/>
            <person name="Findley K."/>
            <person name="Foster B."/>
            <person name="Gaskell J."/>
            <person name="Glotzer D."/>
            <person name="Gorecki P."/>
            <person name="Heitman J."/>
            <person name="Hesse C."/>
            <person name="Hori C."/>
            <person name="Igarashi K."/>
            <person name="Jurgens J.A."/>
            <person name="Kallen N."/>
            <person name="Kersten P."/>
            <person name="Kohler A."/>
            <person name="Kuees U."/>
            <person name="Kumar T.K.A."/>
            <person name="Kuo A."/>
            <person name="LaButti K."/>
            <person name="Larrondo L.F."/>
            <person name="Lindquist E."/>
            <person name="Ling A."/>
            <person name="Lombard V."/>
            <person name="Lucas S."/>
            <person name="Lundell T."/>
            <person name="Martin R."/>
            <person name="McLaughlin D.J."/>
            <person name="Morgenstern I."/>
            <person name="Morin E."/>
            <person name="Murat C."/>
            <person name="Nagy L.G."/>
            <person name="Nolan M."/>
            <person name="Ohm R.A."/>
            <person name="Patyshakuliyeva A."/>
            <person name="Rokas A."/>
            <person name="Ruiz-Duenas F.J."/>
            <person name="Sabat G."/>
            <person name="Salamov A."/>
            <person name="Samejima M."/>
            <person name="Schmutz J."/>
            <person name="Slot J.C."/>
            <person name="St John F."/>
            <person name="Stenlid J."/>
            <person name="Sun H."/>
            <person name="Sun S."/>
            <person name="Syed K."/>
            <person name="Tsang A."/>
            <person name="Wiebenga A."/>
            <person name="Young D."/>
            <person name="Pisabarro A."/>
            <person name="Eastwood D.C."/>
            <person name="Martin F."/>
            <person name="Cullen D."/>
            <person name="Grigoriev I.V."/>
            <person name="Hibbett D.S."/>
        </authorList>
    </citation>
    <scope>NUCLEOTIDE SEQUENCE</scope>
    <source>
        <strain evidence="10">FP-58527</strain>
    </source>
</reference>
<keyword evidence="4" id="KW-0812">Transmembrane</keyword>
<evidence type="ECO:0000313" key="10">
    <source>
        <dbReference type="Proteomes" id="UP000015241"/>
    </source>
</evidence>
<comment type="similarity">
    <text evidence="2">Belongs to the mitochondrial carrier (TC 2.A.29) family.</text>
</comment>
<dbReference type="OrthoDB" id="3364892at2759"/>
<dbReference type="GO" id="GO:1990575">
    <property type="term" value="P:mitochondrial L-ornithine transmembrane transport"/>
    <property type="evidence" value="ECO:0007669"/>
    <property type="project" value="TreeGrafter"/>
</dbReference>
<dbReference type="HOGENOM" id="CLU_057753_0_0_1"/>
<keyword evidence="3" id="KW-0813">Transport</keyword>
<protein>
    <recommendedName>
        <fullName evidence="11">Mitochondrial carrier</fullName>
    </recommendedName>
</protein>
<evidence type="ECO:0000256" key="7">
    <source>
        <dbReference type="ARBA" id="ARBA00023128"/>
    </source>
</evidence>
<dbReference type="PANTHER" id="PTHR45624:SF52">
    <property type="entry name" value="MITOCHONDRIAL CARRIER"/>
    <property type="match status" value="1"/>
</dbReference>
<dbReference type="eggNOG" id="ENOG502QWM5">
    <property type="taxonomic scope" value="Eukaryota"/>
</dbReference>
<sequence>MSSTSQDSLQEQANSLYAALARTATRSLALYFSRPVRLFRPAKVNGWQTLKSLALHHGQSLSPRYLSWLVKQEGFMVIPKHFIPPMIVNGALGYVLWSTYSSTSDVLEAHLPDSPICVAALSGAVAGGMQALVAAPAENVRLAIEGGSTSARGWSHAWKEVFRGTRGAATQSRIDEVHEARQVRDWMREVGEMAGRGWDGWAWGCAKDICGFAIFFSIFELTRRAATRVKSATQTMMQSSEARTSEARRSIDEPLRRHAPRTAHAITLVSGGAFAGLAYELTCRPWDAARKAVHVDRVAASDARAHSVVEILSQQLRGDGLLSFFRNPHHHAVPEEDMNLPPLRRRLHSASRTLARVGPWGIGFLVWEAFGPGIS</sequence>
<keyword evidence="8" id="KW-0472">Membrane</keyword>
<dbReference type="InterPro" id="IPR023395">
    <property type="entry name" value="MCP_dom_sf"/>
</dbReference>
<keyword evidence="10" id="KW-1185">Reference proteome</keyword>
<dbReference type="AlphaFoldDB" id="S8EMA2"/>
<organism evidence="9 10">
    <name type="scientific">Fomitopsis schrenkii</name>
    <name type="common">Brown rot fungus</name>
    <dbReference type="NCBI Taxonomy" id="2126942"/>
    <lineage>
        <taxon>Eukaryota</taxon>
        <taxon>Fungi</taxon>
        <taxon>Dikarya</taxon>
        <taxon>Basidiomycota</taxon>
        <taxon>Agaricomycotina</taxon>
        <taxon>Agaricomycetes</taxon>
        <taxon>Polyporales</taxon>
        <taxon>Fomitopsis</taxon>
    </lineage>
</organism>
<dbReference type="InterPro" id="IPR050567">
    <property type="entry name" value="Mitochondrial_Carrier"/>
</dbReference>
<dbReference type="PANTHER" id="PTHR45624">
    <property type="entry name" value="MITOCHONDRIAL BASIC AMINO ACIDS TRANSPORTER-RELATED"/>
    <property type="match status" value="1"/>
</dbReference>
<dbReference type="Gene3D" id="1.50.40.10">
    <property type="entry name" value="Mitochondrial carrier domain"/>
    <property type="match status" value="1"/>
</dbReference>
<dbReference type="STRING" id="743788.S8EMA2"/>
<evidence type="ECO:0000256" key="1">
    <source>
        <dbReference type="ARBA" id="ARBA00004225"/>
    </source>
</evidence>